<feature type="transmembrane region" description="Helical" evidence="1">
    <location>
        <begin position="68"/>
        <end position="86"/>
    </location>
</feature>
<keyword evidence="1" id="KW-0812">Transmembrane</keyword>
<feature type="transmembrane region" description="Helical" evidence="1">
    <location>
        <begin position="30"/>
        <end position="48"/>
    </location>
</feature>
<evidence type="ECO:0000313" key="2">
    <source>
        <dbReference type="EMBL" id="SEN31668.1"/>
    </source>
</evidence>
<dbReference type="OrthoDB" id="2375893at2"/>
<feature type="transmembrane region" description="Helical" evidence="1">
    <location>
        <begin position="155"/>
        <end position="177"/>
    </location>
</feature>
<evidence type="ECO:0000313" key="3">
    <source>
        <dbReference type="Proteomes" id="UP000199695"/>
    </source>
</evidence>
<name>A0A1H8FKQ4_9BACL</name>
<feature type="transmembrane region" description="Helical" evidence="1">
    <location>
        <begin position="120"/>
        <end position="143"/>
    </location>
</feature>
<sequence length="298" mass="34924">MKKATTHKPLKFGELMDGTFRIYKRHFRSVWLFAFLVTSPFTLWIEWWYWQESKLNFAQTAIPAEKEIMILVVSTLIWLAVFHPLIQNACADLSREEVIGWKQLFVSSFYNIWKIMISQWLICLLWGLMFAVIVLTVGLPLYFLARLEGTDDPNLMLWMVFLISLFFFLLPGVYLYVRLSLVIPVLRTEGCSIRQSVIRSWELTRGAFWSTLGILVCLYLVSIPLAFVLVGMEELSATFYLMPDWLRNVVYLLATVLIDALLTPLIPIFFGIFYWNQRAVREAYDLVSQLRLFTGERR</sequence>
<proteinExistence type="predicted"/>
<evidence type="ECO:0008006" key="4">
    <source>
        <dbReference type="Google" id="ProtNLM"/>
    </source>
</evidence>
<accession>A0A1H8FKQ4</accession>
<feature type="transmembrane region" description="Helical" evidence="1">
    <location>
        <begin position="250"/>
        <end position="275"/>
    </location>
</feature>
<dbReference type="EMBL" id="FOCQ01000008">
    <property type="protein sequence ID" value="SEN31668.1"/>
    <property type="molecule type" value="Genomic_DNA"/>
</dbReference>
<keyword evidence="3" id="KW-1185">Reference proteome</keyword>
<keyword evidence="1" id="KW-1133">Transmembrane helix</keyword>
<dbReference type="AlphaFoldDB" id="A0A1H8FKQ4"/>
<dbReference type="RefSeq" id="WP_089968916.1">
    <property type="nucleotide sequence ID" value="NZ_FOCQ01000008.1"/>
</dbReference>
<keyword evidence="1" id="KW-0472">Membrane</keyword>
<protein>
    <recommendedName>
        <fullName evidence="4">Glycerophosphoryl diester phosphodiesterase membrane domain-containing protein</fullName>
    </recommendedName>
</protein>
<dbReference type="STRING" id="1173111.SAMN05444955_108218"/>
<reference evidence="2 3" key="1">
    <citation type="submission" date="2016-10" db="EMBL/GenBank/DDBJ databases">
        <authorList>
            <person name="de Groot N.N."/>
        </authorList>
    </citation>
    <scope>NUCLEOTIDE SEQUENCE [LARGE SCALE GENOMIC DNA]</scope>
    <source>
        <strain evidence="2 3">DSM 46701</strain>
    </source>
</reference>
<evidence type="ECO:0000256" key="1">
    <source>
        <dbReference type="SAM" id="Phobius"/>
    </source>
</evidence>
<organism evidence="2 3">
    <name type="scientific">Lihuaxuella thermophila</name>
    <dbReference type="NCBI Taxonomy" id="1173111"/>
    <lineage>
        <taxon>Bacteria</taxon>
        <taxon>Bacillati</taxon>
        <taxon>Bacillota</taxon>
        <taxon>Bacilli</taxon>
        <taxon>Bacillales</taxon>
        <taxon>Thermoactinomycetaceae</taxon>
        <taxon>Lihuaxuella</taxon>
    </lineage>
</organism>
<feature type="transmembrane region" description="Helical" evidence="1">
    <location>
        <begin position="207"/>
        <end position="230"/>
    </location>
</feature>
<gene>
    <name evidence="2" type="ORF">SAMN05444955_108218</name>
</gene>
<dbReference type="Proteomes" id="UP000199695">
    <property type="component" value="Unassembled WGS sequence"/>
</dbReference>